<dbReference type="Pfam" id="PF08344">
    <property type="entry name" value="TRP_2"/>
    <property type="match status" value="1"/>
</dbReference>
<feature type="region of interest" description="Disordered" evidence="11">
    <location>
        <begin position="951"/>
        <end position="1172"/>
    </location>
</feature>
<feature type="transmembrane region" description="Helical" evidence="12">
    <location>
        <begin position="373"/>
        <end position="394"/>
    </location>
</feature>
<dbReference type="GO" id="GO:0070679">
    <property type="term" value="F:inositol 1,4,5 trisphosphate binding"/>
    <property type="evidence" value="ECO:0007669"/>
    <property type="project" value="TreeGrafter"/>
</dbReference>
<dbReference type="Pfam" id="PF00520">
    <property type="entry name" value="Ion_trans"/>
    <property type="match status" value="1"/>
</dbReference>
<dbReference type="InterPro" id="IPR036770">
    <property type="entry name" value="Ankyrin_rpt-contain_sf"/>
</dbReference>
<dbReference type="InterPro" id="IPR002110">
    <property type="entry name" value="Ankyrin_rpt"/>
</dbReference>
<dbReference type="InterPro" id="IPR005821">
    <property type="entry name" value="Ion_trans_dom"/>
</dbReference>
<feature type="compositionally biased region" description="Polar residues" evidence="11">
    <location>
        <begin position="1064"/>
        <end position="1080"/>
    </location>
</feature>
<dbReference type="Gene3D" id="1.25.40.20">
    <property type="entry name" value="Ankyrin repeat-containing domain"/>
    <property type="match status" value="1"/>
</dbReference>
<feature type="compositionally biased region" description="Pro residues" evidence="11">
    <location>
        <begin position="1125"/>
        <end position="1134"/>
    </location>
</feature>
<reference evidence="14 15" key="1">
    <citation type="submission" date="2024-05" db="EMBL/GenBank/DDBJ databases">
        <authorList>
            <person name="Wallberg A."/>
        </authorList>
    </citation>
    <scope>NUCLEOTIDE SEQUENCE [LARGE SCALE GENOMIC DNA]</scope>
</reference>
<evidence type="ECO:0000256" key="3">
    <source>
        <dbReference type="ARBA" id="ARBA00022692"/>
    </source>
</evidence>
<dbReference type="Pfam" id="PF00023">
    <property type="entry name" value="Ank"/>
    <property type="match status" value="1"/>
</dbReference>
<dbReference type="PROSITE" id="PS50297">
    <property type="entry name" value="ANK_REP_REGION"/>
    <property type="match status" value="1"/>
</dbReference>
<evidence type="ECO:0000256" key="7">
    <source>
        <dbReference type="ARBA" id="ARBA00023065"/>
    </source>
</evidence>
<feature type="transmembrane region" description="Helical" evidence="12">
    <location>
        <begin position="426"/>
        <end position="444"/>
    </location>
</feature>
<evidence type="ECO:0000313" key="15">
    <source>
        <dbReference type="Proteomes" id="UP001497623"/>
    </source>
</evidence>
<evidence type="ECO:0000256" key="9">
    <source>
        <dbReference type="ARBA" id="ARBA00023303"/>
    </source>
</evidence>
<keyword evidence="5 12" id="KW-1133">Transmembrane helix</keyword>
<feature type="transmembrane region" description="Helical" evidence="12">
    <location>
        <begin position="555"/>
        <end position="577"/>
    </location>
</feature>
<keyword evidence="8 12" id="KW-0472">Membrane</keyword>
<feature type="non-terminal residue" evidence="14">
    <location>
        <position position="1191"/>
    </location>
</feature>
<feature type="domain" description="Transient receptor ion channel" evidence="13">
    <location>
        <begin position="187"/>
        <end position="249"/>
    </location>
</feature>
<dbReference type="GO" id="GO:0005886">
    <property type="term" value="C:plasma membrane"/>
    <property type="evidence" value="ECO:0007669"/>
    <property type="project" value="TreeGrafter"/>
</dbReference>
<protein>
    <recommendedName>
        <fullName evidence="13">Transient receptor ion channel domain-containing protein</fullName>
    </recommendedName>
</protein>
<proteinExistence type="predicted"/>
<dbReference type="SMART" id="SM01420">
    <property type="entry name" value="TRP_2"/>
    <property type="match status" value="1"/>
</dbReference>
<evidence type="ECO:0000256" key="11">
    <source>
        <dbReference type="SAM" id="MobiDB-lite"/>
    </source>
</evidence>
<dbReference type="AlphaFoldDB" id="A0AAV2QBF1"/>
<keyword evidence="6 10" id="KW-0040">ANK repeat</keyword>
<sequence length="1191" mass="133450">MGKNKETGSKASLGSTGTKGSQGSLVDIIEAPSDIILTAPERKYLLYVQRGDVGATRRQLEEYEDKKQELDINCHDPLGRSALGICVENENLNLIELLLEKGIKPKDALLHAIAEEYVEGVEVLLEWEEKTHQKGTAYSWENMTADTAAYTRDITPLILAAHRDHYEILKLLLDRGASLPMPHDIRCGCDECITSTEEDSLRHSLARINAYRALASPSLIALSSKDPVRTAFELSGELARLRSTEHEFSTEYTELQMQVEKFVAELLEQTRTRKELAIVLNYQHKGSVWEEGTPMSLDRLKLAIKFEQKKFVAHPNVQQLLGSIWYDGLPGFRRKDMLGQLINVAKLSCMFPVFSMAYIINPNSEGGKFMKHPFVKFICHCASYMFFLMLLALASQRIEMMLIQLFGTAWMREWLMEWKMKERGSIPYPVELLIICYIFSLVWAEIKSLWNDGLFEYIKDLWNIVDYTTNMFFMTWIMLRFTAFILVQKDLLFGNIFPFGTEWENFDKLPLPDSCSGNGITYNFLKLVHIFSVNPHLGPLQISLGRMIFDIMKFFVLYTLVLFAFGCGKNQLMWYYAELEMQKCYHLPGGLPDIDHQAQSCFIWRRFANLFETSQSLFWASFGLVDLDSFELVGVGEFTRFWAMLMFGSYSVINIIVLLNLLIAMMSNSFMIISERSDTEWKFARTKLWLSYFEDGGTVPPPFNVIPTPKGIMRALGIRGERVRGSMKQKTRKLADIKHMNVMRLLVRRYVTERQRKADEKEVTEDDINEVKQDISTFRFELIDILKNNGMNTSMADDSDGAAGTKKARAMERRLMKGFNIGMVEGVLQDIVAGDKKPKNIFGKLAKAMKKKKSVDWNSRVSKASLKRDQIGSSRTSLNRSQTSLRRRIKMENEILLKTYDPEKILDYNPNLESHTPQTRIAYAKFKVGTLKKDKEKSKQDAISNNVNQKAGAANQAMANDKAASPAQQYKPPSRQPTPAAPTPAPAAASPPPRAASPPPPRAASPPPPRVASPPPPRSPSPEPRAISPPPPRTITPTGLARPVGPPAPRPLSPPPGKVKVPTAFTQATDQGGLSKQVSPSHRPRPVIIPPSAQTPSQVVLKKAPPRQAPKPVPVQAPAVIKLKPVPPPSPAPKDIPKMTVTNVSTPAPDKPTATAAAPPAKPDLKAHAVSDTSISEGKSIVTGQVRTGWL</sequence>
<accession>A0AAV2QBF1</accession>
<dbReference type="GO" id="GO:0051480">
    <property type="term" value="P:regulation of cytosolic calcium ion concentration"/>
    <property type="evidence" value="ECO:0007669"/>
    <property type="project" value="TreeGrafter"/>
</dbReference>
<feature type="transmembrane region" description="Helical" evidence="12">
    <location>
        <begin position="641"/>
        <end position="663"/>
    </location>
</feature>
<dbReference type="PROSITE" id="PS50088">
    <property type="entry name" value="ANK_REPEAT"/>
    <property type="match status" value="1"/>
</dbReference>
<keyword evidence="3 12" id="KW-0812">Transmembrane</keyword>
<evidence type="ECO:0000313" key="14">
    <source>
        <dbReference type="EMBL" id="CAL4075123.1"/>
    </source>
</evidence>
<evidence type="ECO:0000256" key="1">
    <source>
        <dbReference type="ARBA" id="ARBA00004141"/>
    </source>
</evidence>
<dbReference type="PRINTS" id="PR01097">
    <property type="entry name" value="TRNSRECEPTRP"/>
</dbReference>
<keyword evidence="7" id="KW-0406">Ion transport</keyword>
<evidence type="ECO:0000256" key="12">
    <source>
        <dbReference type="SAM" id="Phobius"/>
    </source>
</evidence>
<dbReference type="GO" id="GO:0034703">
    <property type="term" value="C:cation channel complex"/>
    <property type="evidence" value="ECO:0007669"/>
    <property type="project" value="TreeGrafter"/>
</dbReference>
<dbReference type="PANTHER" id="PTHR10117">
    <property type="entry name" value="TRANSIENT RECEPTOR POTENTIAL CHANNEL"/>
    <property type="match status" value="1"/>
</dbReference>
<feature type="repeat" description="ANK" evidence="10">
    <location>
        <begin position="152"/>
        <end position="184"/>
    </location>
</feature>
<keyword evidence="2" id="KW-0813">Transport</keyword>
<dbReference type="PANTHER" id="PTHR10117:SF51">
    <property type="entry name" value="TRANSIENT RECEPTOR POTENTIAL PROTEIN"/>
    <property type="match status" value="1"/>
</dbReference>
<feature type="compositionally biased region" description="Pro residues" evidence="11">
    <location>
        <begin position="974"/>
        <end position="1034"/>
    </location>
</feature>
<dbReference type="EMBL" id="CAXKWB010004741">
    <property type="protein sequence ID" value="CAL4075123.1"/>
    <property type="molecule type" value="Genomic_DNA"/>
</dbReference>
<keyword evidence="9" id="KW-0407">Ion channel</keyword>
<comment type="subcellular location">
    <subcellularLocation>
        <location evidence="1">Membrane</location>
        <topology evidence="1">Multi-pass membrane protein</topology>
    </subcellularLocation>
</comment>
<feature type="compositionally biased region" description="Pro residues" evidence="11">
    <location>
        <begin position="1044"/>
        <end position="1057"/>
    </location>
</feature>
<evidence type="ECO:0000256" key="10">
    <source>
        <dbReference type="PROSITE-ProRule" id="PRU00023"/>
    </source>
</evidence>
<dbReference type="InterPro" id="IPR013555">
    <property type="entry name" value="TRP_dom"/>
</dbReference>
<dbReference type="FunFam" id="1.25.40.20:FF:000402">
    <property type="entry name" value="Transient receptor potential channel"/>
    <property type="match status" value="1"/>
</dbReference>
<evidence type="ECO:0000256" key="8">
    <source>
        <dbReference type="ARBA" id="ARBA00023136"/>
    </source>
</evidence>
<keyword evidence="4" id="KW-0677">Repeat</keyword>
<gene>
    <name evidence="14" type="ORF">MNOR_LOCUS9701</name>
</gene>
<name>A0AAV2QBF1_MEGNR</name>
<organism evidence="14 15">
    <name type="scientific">Meganyctiphanes norvegica</name>
    <name type="common">Northern krill</name>
    <name type="synonym">Thysanopoda norvegica</name>
    <dbReference type="NCBI Taxonomy" id="48144"/>
    <lineage>
        <taxon>Eukaryota</taxon>
        <taxon>Metazoa</taxon>
        <taxon>Ecdysozoa</taxon>
        <taxon>Arthropoda</taxon>
        <taxon>Crustacea</taxon>
        <taxon>Multicrustacea</taxon>
        <taxon>Malacostraca</taxon>
        <taxon>Eumalacostraca</taxon>
        <taxon>Eucarida</taxon>
        <taxon>Euphausiacea</taxon>
        <taxon>Euphausiidae</taxon>
        <taxon>Meganyctiphanes</taxon>
    </lineage>
</organism>
<feature type="compositionally biased region" description="Low complexity" evidence="11">
    <location>
        <begin position="951"/>
        <end position="964"/>
    </location>
</feature>
<evidence type="ECO:0000256" key="2">
    <source>
        <dbReference type="ARBA" id="ARBA00022448"/>
    </source>
</evidence>
<feature type="region of interest" description="Disordered" evidence="11">
    <location>
        <begin position="1"/>
        <end position="22"/>
    </location>
</feature>
<dbReference type="GO" id="GO:0015279">
    <property type="term" value="F:store-operated calcium channel activity"/>
    <property type="evidence" value="ECO:0007669"/>
    <property type="project" value="TreeGrafter"/>
</dbReference>
<comment type="caution">
    <text evidence="14">The sequence shown here is derived from an EMBL/GenBank/DDBJ whole genome shotgun (WGS) entry which is preliminary data.</text>
</comment>
<dbReference type="NCBIfam" id="TIGR00870">
    <property type="entry name" value="trp"/>
    <property type="match status" value="1"/>
</dbReference>
<dbReference type="InterPro" id="IPR002153">
    <property type="entry name" value="TRPC_channel"/>
</dbReference>
<feature type="transmembrane region" description="Helical" evidence="12">
    <location>
        <begin position="341"/>
        <end position="361"/>
    </location>
</feature>
<evidence type="ECO:0000256" key="6">
    <source>
        <dbReference type="ARBA" id="ARBA00023043"/>
    </source>
</evidence>
<feature type="compositionally biased region" description="Low complexity" evidence="11">
    <location>
        <begin position="1146"/>
        <end position="1159"/>
    </location>
</feature>
<dbReference type="SUPFAM" id="SSF48403">
    <property type="entry name" value="Ankyrin repeat"/>
    <property type="match status" value="1"/>
</dbReference>
<feature type="compositionally biased region" description="Polar residues" evidence="11">
    <location>
        <begin position="9"/>
        <end position="22"/>
    </location>
</feature>
<feature type="transmembrane region" description="Helical" evidence="12">
    <location>
        <begin position="464"/>
        <end position="487"/>
    </location>
</feature>
<dbReference type="SMART" id="SM00248">
    <property type="entry name" value="ANK"/>
    <property type="match status" value="2"/>
</dbReference>
<dbReference type="CDD" id="cd23650">
    <property type="entry name" value="TRP_CaM_bind1"/>
    <property type="match status" value="1"/>
</dbReference>
<evidence type="ECO:0000256" key="5">
    <source>
        <dbReference type="ARBA" id="ARBA00022989"/>
    </source>
</evidence>
<evidence type="ECO:0000256" key="4">
    <source>
        <dbReference type="ARBA" id="ARBA00022737"/>
    </source>
</evidence>
<evidence type="ECO:0000259" key="13">
    <source>
        <dbReference type="SMART" id="SM01420"/>
    </source>
</evidence>
<keyword evidence="15" id="KW-1185">Reference proteome</keyword>
<dbReference type="Proteomes" id="UP001497623">
    <property type="component" value="Unassembled WGS sequence"/>
</dbReference>